<proteinExistence type="predicted"/>
<keyword evidence="1" id="KW-0175">Coiled coil</keyword>
<feature type="coiled-coil region" evidence="1">
    <location>
        <begin position="9"/>
        <end position="43"/>
    </location>
</feature>
<dbReference type="EMBL" id="VUMU01000015">
    <property type="protein sequence ID" value="MST58827.1"/>
    <property type="molecule type" value="Genomic_DNA"/>
</dbReference>
<name>A0A6L5YMD9_9FIRM</name>
<evidence type="ECO:0000256" key="1">
    <source>
        <dbReference type="SAM" id="Coils"/>
    </source>
</evidence>
<feature type="region of interest" description="Disordered" evidence="2">
    <location>
        <begin position="83"/>
        <end position="109"/>
    </location>
</feature>
<feature type="compositionally biased region" description="Acidic residues" evidence="2">
    <location>
        <begin position="90"/>
        <end position="109"/>
    </location>
</feature>
<dbReference type="AlphaFoldDB" id="A0A6L5YMD9"/>
<evidence type="ECO:0000313" key="3">
    <source>
        <dbReference type="EMBL" id="MST58827.1"/>
    </source>
</evidence>
<keyword evidence="4" id="KW-1185">Reference proteome</keyword>
<gene>
    <name evidence="3" type="ORF">FYJ59_11370</name>
</gene>
<evidence type="ECO:0000313" key="4">
    <source>
        <dbReference type="Proteomes" id="UP000476055"/>
    </source>
</evidence>
<dbReference type="RefSeq" id="WP_154497351.1">
    <property type="nucleotide sequence ID" value="NZ_VUMU01000015.1"/>
</dbReference>
<reference evidence="3 4" key="1">
    <citation type="submission" date="2019-08" db="EMBL/GenBank/DDBJ databases">
        <title>In-depth cultivation of the pig gut microbiome towards novel bacterial diversity and tailored functional studies.</title>
        <authorList>
            <person name="Wylensek D."/>
            <person name="Hitch T.C.A."/>
            <person name="Clavel T."/>
        </authorList>
    </citation>
    <scope>NUCLEOTIDE SEQUENCE [LARGE SCALE GENOMIC DNA]</scope>
    <source>
        <strain evidence="3 4">WCA3-601-WT-6H</strain>
    </source>
</reference>
<protein>
    <submittedName>
        <fullName evidence="3">DUF4315 family protein</fullName>
    </submittedName>
</protein>
<evidence type="ECO:0000256" key="2">
    <source>
        <dbReference type="SAM" id="MobiDB-lite"/>
    </source>
</evidence>
<accession>A0A6L5YMD9</accession>
<dbReference type="InterPro" id="IPR025464">
    <property type="entry name" value="DUF4315"/>
</dbReference>
<dbReference type="Pfam" id="PF14193">
    <property type="entry name" value="DUF4315"/>
    <property type="match status" value="1"/>
</dbReference>
<comment type="caution">
    <text evidence="3">The sequence shown here is derived from an EMBL/GenBank/DDBJ whole genome shotgun (WGS) entry which is preliminary data.</text>
</comment>
<organism evidence="3 4">
    <name type="scientific">Waltera intestinalis</name>
    <dbReference type="NCBI Taxonomy" id="2606635"/>
    <lineage>
        <taxon>Bacteria</taxon>
        <taxon>Bacillati</taxon>
        <taxon>Bacillota</taxon>
        <taxon>Clostridia</taxon>
        <taxon>Lachnospirales</taxon>
        <taxon>Lachnospiraceae</taxon>
        <taxon>Waltera</taxon>
    </lineage>
</organism>
<sequence>MADVRYEKLDRIREDIKRDKAKVAKLQEQIKVKEAKLKEAEASQIVADVGAMNMTPEQLGEFLALIQSGNLNELLSGKTKVVTTVNSSEVNEEENEDLYEDEEDENNED</sequence>
<dbReference type="Proteomes" id="UP000476055">
    <property type="component" value="Unassembled WGS sequence"/>
</dbReference>